<dbReference type="PATRIC" id="fig|1218507.3.peg.542"/>
<dbReference type="EMBL" id="QGLG01000002">
    <property type="protein sequence ID" value="PXY83961.1"/>
    <property type="molecule type" value="Genomic_DNA"/>
</dbReference>
<dbReference type="RefSeq" id="WP_046324316.1">
    <property type="nucleotide sequence ID" value="NZ_JBHTMT010000006.1"/>
</dbReference>
<dbReference type="Proteomes" id="UP000247698">
    <property type="component" value="Unassembled WGS sequence"/>
</dbReference>
<accession>A0A0F4LHR2</accession>
<name>A0A0F4LHR2_9LACO</name>
<dbReference type="PRINTS" id="PR00455">
    <property type="entry name" value="HTHTETR"/>
</dbReference>
<comment type="caution">
    <text evidence="4">The sequence shown here is derived from an EMBL/GenBank/DDBJ whole genome shotgun (WGS) entry which is preliminary data.</text>
</comment>
<evidence type="ECO:0000259" key="3">
    <source>
        <dbReference type="PROSITE" id="PS50977"/>
    </source>
</evidence>
<evidence type="ECO:0000313" key="6">
    <source>
        <dbReference type="Proteomes" id="UP000033531"/>
    </source>
</evidence>
<dbReference type="SUPFAM" id="SSF46689">
    <property type="entry name" value="Homeodomain-like"/>
    <property type="match status" value="1"/>
</dbReference>
<keyword evidence="1 2" id="KW-0238">DNA-binding</keyword>
<evidence type="ECO:0000313" key="7">
    <source>
        <dbReference type="Proteomes" id="UP000247698"/>
    </source>
</evidence>
<gene>
    <name evidence="5" type="ORF">DK873_01870</name>
    <name evidence="4" type="ORF">JF74_03760</name>
</gene>
<dbReference type="OrthoDB" id="71867at2"/>
<dbReference type="Pfam" id="PF00440">
    <property type="entry name" value="TetR_N"/>
    <property type="match status" value="1"/>
</dbReference>
<dbReference type="HOGENOM" id="CLU_069356_43_1_9"/>
<dbReference type="GO" id="GO:0003677">
    <property type="term" value="F:DNA binding"/>
    <property type="evidence" value="ECO:0007669"/>
    <property type="project" value="UniProtKB-UniRule"/>
</dbReference>
<dbReference type="Proteomes" id="UP000033531">
    <property type="component" value="Unassembled WGS sequence"/>
</dbReference>
<evidence type="ECO:0000256" key="1">
    <source>
        <dbReference type="ARBA" id="ARBA00023125"/>
    </source>
</evidence>
<reference evidence="4 6" key="1">
    <citation type="submission" date="2015-01" db="EMBL/GenBank/DDBJ databases">
        <title>Comparative genomics of the lactic acid bacteria isolated from the honey bee gut.</title>
        <authorList>
            <person name="Ellegaard K.M."/>
            <person name="Tamarit D."/>
            <person name="Javelind E."/>
            <person name="Olofsson T."/>
            <person name="Andersson S.G."/>
            <person name="Vasquez A."/>
        </authorList>
    </citation>
    <scope>NUCLEOTIDE SEQUENCE [LARGE SCALE GENOMIC DNA]</scope>
    <source>
        <strain evidence="4 6">Hma8</strain>
    </source>
</reference>
<dbReference type="InterPro" id="IPR009057">
    <property type="entry name" value="Homeodomain-like_sf"/>
</dbReference>
<evidence type="ECO:0000313" key="4">
    <source>
        <dbReference type="EMBL" id="KJY57873.1"/>
    </source>
</evidence>
<proteinExistence type="predicted"/>
<keyword evidence="7" id="KW-1185">Reference proteome</keyword>
<feature type="domain" description="HTH tetR-type" evidence="3">
    <location>
        <begin position="6"/>
        <end position="66"/>
    </location>
</feature>
<dbReference type="EMBL" id="JXLI01000006">
    <property type="protein sequence ID" value="KJY57873.1"/>
    <property type="molecule type" value="Genomic_DNA"/>
</dbReference>
<dbReference type="InterPro" id="IPR001647">
    <property type="entry name" value="HTH_TetR"/>
</dbReference>
<sequence length="195" mass="21657">MIKKRSLDLDKVIAKATELIGRKGLSATTLPNLAKELGVRSQSLYHYVSGRKQLLSLVGASRIKILGKKLVDNLIGISGEEALLKFADIVRDFILDDPALISILYHLNEYQKDDAITQEILKIIALADKLNLRSDSTVSLHSLIGAVLGYVFLDVSDSFTEETSEEADQGYHELIIQLVQPNKLLQKNRKENQSA</sequence>
<dbReference type="PROSITE" id="PS50977">
    <property type="entry name" value="HTH_TETR_2"/>
    <property type="match status" value="1"/>
</dbReference>
<evidence type="ECO:0000256" key="2">
    <source>
        <dbReference type="PROSITE-ProRule" id="PRU00335"/>
    </source>
</evidence>
<organism evidence="4 6">
    <name type="scientific">Lactobacillus melliventris</name>
    <dbReference type="NCBI Taxonomy" id="1218507"/>
    <lineage>
        <taxon>Bacteria</taxon>
        <taxon>Bacillati</taxon>
        <taxon>Bacillota</taxon>
        <taxon>Bacilli</taxon>
        <taxon>Lactobacillales</taxon>
        <taxon>Lactobacillaceae</taxon>
        <taxon>Lactobacillus</taxon>
    </lineage>
</organism>
<protein>
    <submittedName>
        <fullName evidence="4">Putative transcriptional regulator</fullName>
    </submittedName>
    <submittedName>
        <fullName evidence="5">TetR/AcrR family transcriptional regulator</fullName>
    </submittedName>
</protein>
<reference evidence="5 7" key="2">
    <citation type="submission" date="2018-05" db="EMBL/GenBank/DDBJ databases">
        <title>Reference genomes for bee gut microbiota database.</title>
        <authorList>
            <person name="Ellegaard K.M."/>
        </authorList>
    </citation>
    <scope>NUCLEOTIDE SEQUENCE [LARGE SCALE GENOMIC DNA]</scope>
    <source>
        <strain evidence="5 7">ESL0184</strain>
    </source>
</reference>
<evidence type="ECO:0000313" key="5">
    <source>
        <dbReference type="EMBL" id="PXY83961.1"/>
    </source>
</evidence>
<feature type="DNA-binding region" description="H-T-H motif" evidence="2">
    <location>
        <begin position="29"/>
        <end position="48"/>
    </location>
</feature>
<dbReference type="STRING" id="1218507.JF74_03760"/>
<dbReference type="AlphaFoldDB" id="A0A0F4LHR2"/>
<dbReference type="Gene3D" id="1.10.357.10">
    <property type="entry name" value="Tetracycline Repressor, domain 2"/>
    <property type="match status" value="1"/>
</dbReference>